<organism evidence="2">
    <name type="scientific">Tanacetum cinerariifolium</name>
    <name type="common">Dalmatian daisy</name>
    <name type="synonym">Chrysanthemum cinerariifolium</name>
    <dbReference type="NCBI Taxonomy" id="118510"/>
    <lineage>
        <taxon>Eukaryota</taxon>
        <taxon>Viridiplantae</taxon>
        <taxon>Streptophyta</taxon>
        <taxon>Embryophyta</taxon>
        <taxon>Tracheophyta</taxon>
        <taxon>Spermatophyta</taxon>
        <taxon>Magnoliopsida</taxon>
        <taxon>eudicotyledons</taxon>
        <taxon>Gunneridae</taxon>
        <taxon>Pentapetalae</taxon>
        <taxon>asterids</taxon>
        <taxon>campanulids</taxon>
        <taxon>Asterales</taxon>
        <taxon>Asteraceae</taxon>
        <taxon>Asteroideae</taxon>
        <taxon>Anthemideae</taxon>
        <taxon>Anthemidinae</taxon>
        <taxon>Tanacetum</taxon>
    </lineage>
</organism>
<accession>A0A6L2JD53</accession>
<feature type="region of interest" description="Disordered" evidence="1">
    <location>
        <begin position="513"/>
        <end position="548"/>
    </location>
</feature>
<feature type="compositionally biased region" description="Low complexity" evidence="1">
    <location>
        <begin position="234"/>
        <end position="243"/>
    </location>
</feature>
<feature type="compositionally biased region" description="Low complexity" evidence="1">
    <location>
        <begin position="516"/>
        <end position="538"/>
    </location>
</feature>
<feature type="compositionally biased region" description="Pro residues" evidence="1">
    <location>
        <begin position="539"/>
        <end position="548"/>
    </location>
</feature>
<evidence type="ECO:0000313" key="2">
    <source>
        <dbReference type="EMBL" id="GEU34632.1"/>
    </source>
</evidence>
<name>A0A6L2JD53_TANCI</name>
<reference evidence="2" key="1">
    <citation type="journal article" date="2019" name="Sci. Rep.">
        <title>Draft genome of Tanacetum cinerariifolium, the natural source of mosquito coil.</title>
        <authorList>
            <person name="Yamashiro T."/>
            <person name="Shiraishi A."/>
            <person name="Satake H."/>
            <person name="Nakayama K."/>
        </authorList>
    </citation>
    <scope>NUCLEOTIDE SEQUENCE</scope>
</reference>
<proteinExistence type="predicted"/>
<protein>
    <submittedName>
        <fullName evidence="2">Histone deacetylase 14</fullName>
    </submittedName>
</protein>
<feature type="region of interest" description="Disordered" evidence="1">
    <location>
        <begin position="370"/>
        <end position="392"/>
    </location>
</feature>
<evidence type="ECO:0000256" key="1">
    <source>
        <dbReference type="SAM" id="MobiDB-lite"/>
    </source>
</evidence>
<feature type="compositionally biased region" description="Polar residues" evidence="1">
    <location>
        <begin position="219"/>
        <end position="228"/>
    </location>
</feature>
<gene>
    <name evidence="2" type="ORF">Tci_006610</name>
</gene>
<feature type="region of interest" description="Disordered" evidence="1">
    <location>
        <begin position="189"/>
        <end position="295"/>
    </location>
</feature>
<dbReference type="EMBL" id="BKCJ010000599">
    <property type="protein sequence ID" value="GEU34632.1"/>
    <property type="molecule type" value="Genomic_DNA"/>
</dbReference>
<feature type="compositionally biased region" description="Pro residues" evidence="1">
    <location>
        <begin position="244"/>
        <end position="254"/>
    </location>
</feature>
<dbReference type="AlphaFoldDB" id="A0A6L2JD53"/>
<comment type="caution">
    <text evidence="2">The sequence shown here is derived from an EMBL/GenBank/DDBJ whole genome shotgun (WGS) entry which is preliminary data.</text>
</comment>
<feature type="compositionally biased region" description="Basic and acidic residues" evidence="1">
    <location>
        <begin position="260"/>
        <end position="272"/>
    </location>
</feature>
<sequence length="548" mass="60932">MFCVFLIAEYIMAAENVPTENVPALAPPITAFTTTATNPTIYIQQFWNTIKNDAKNGIFSCQLDEQWFNLNEEVFRDALGITPYDPAHPFKAPITSNALIDFIMELWYPRELSGVSFMSKHNFHPRTESLLHIPNEDSVLGNLKFVAKGVKYKVFRMPILDALITNNIKNAPYYFEYLEMVAKHERRVTVKKSGQGEPAVPEPSAMKAAKVTKPKAAKQSGQTVSKATKPTIHKATTPSKPTSSRPPKPKPAPTKPSKAVPEKKPKLVKETPDEPSPAKRSKGGLVGRRCKPKSPLKLVDEFADEGVPISEPRVDDEEADYQRGVELSLKDLEARNQGLARTIVIQEPDSRRIQSLLENKSATDQYILQRRTPKTAEPTGTSSQPKDKGITMTNSEMKSDEVVTLVNKDKDASYMELTEINTRVHNEGQAGSNPEVSNAYTQQNPEQMYEEFTTNAYLNVQENLKLLTKDQEEEPEKIDADLEVQSMVMVPIQQDTSLVPPMTTPFIDLTIPQPDSPTIHTPLPTSSTTTTAITTTTTLPPPSPPPQP</sequence>